<dbReference type="EMBL" id="JBDIZK010000014">
    <property type="protein sequence ID" value="MEN3749439.1"/>
    <property type="molecule type" value="Genomic_DNA"/>
</dbReference>
<feature type="non-terminal residue" evidence="1">
    <location>
        <position position="40"/>
    </location>
</feature>
<dbReference type="Proteomes" id="UP001427805">
    <property type="component" value="Unassembled WGS sequence"/>
</dbReference>
<organism evidence="1 3">
    <name type="scientific">Sphingomonas rustica</name>
    <dbReference type="NCBI Taxonomy" id="3103142"/>
    <lineage>
        <taxon>Bacteria</taxon>
        <taxon>Pseudomonadati</taxon>
        <taxon>Pseudomonadota</taxon>
        <taxon>Alphaproteobacteria</taxon>
        <taxon>Sphingomonadales</taxon>
        <taxon>Sphingomonadaceae</taxon>
        <taxon>Sphingomonas</taxon>
    </lineage>
</organism>
<evidence type="ECO:0000313" key="2">
    <source>
        <dbReference type="EMBL" id="MEN3749439.1"/>
    </source>
</evidence>
<accession>A0ABV0BBE9</accession>
<reference evidence="1 3" key="1">
    <citation type="submission" date="2024-05" db="EMBL/GenBank/DDBJ databases">
        <title>Sphingomonas sp. HF-S3 16S ribosomal RNA gene Genome sequencing and assembly.</title>
        <authorList>
            <person name="Lee H."/>
        </authorList>
    </citation>
    <scope>NUCLEOTIDE SEQUENCE [LARGE SCALE GENOMIC DNA]</scope>
    <source>
        <strain evidence="1 3">HF-S3</strain>
    </source>
</reference>
<evidence type="ECO:0000313" key="1">
    <source>
        <dbReference type="EMBL" id="MEN3748895.1"/>
    </source>
</evidence>
<keyword evidence="3" id="KW-1185">Reference proteome</keyword>
<protein>
    <submittedName>
        <fullName evidence="1">IS5/IS1182 family transposase</fullName>
    </submittedName>
</protein>
<evidence type="ECO:0000313" key="3">
    <source>
        <dbReference type="Proteomes" id="UP001427805"/>
    </source>
</evidence>
<gene>
    <name evidence="1" type="ORF">TPR58_17095</name>
    <name evidence="2" type="ORF">TPR58_19850</name>
</gene>
<name>A0ABV0BBE9_9SPHN</name>
<sequence>MRGSDERTGALFSYVDVESRIRSDHPLRRIREITNAALAA</sequence>
<proteinExistence type="predicted"/>
<comment type="caution">
    <text evidence="1">The sequence shown here is derived from an EMBL/GenBank/DDBJ whole genome shotgun (WGS) entry which is preliminary data.</text>
</comment>
<dbReference type="EMBL" id="JBDIZK010000011">
    <property type="protein sequence ID" value="MEN3748895.1"/>
    <property type="molecule type" value="Genomic_DNA"/>
</dbReference>